<organism evidence="1 2">
    <name type="scientific">Taibaiella lutea</name>
    <dbReference type="NCBI Taxonomy" id="2608001"/>
    <lineage>
        <taxon>Bacteria</taxon>
        <taxon>Pseudomonadati</taxon>
        <taxon>Bacteroidota</taxon>
        <taxon>Chitinophagia</taxon>
        <taxon>Chitinophagales</taxon>
        <taxon>Chitinophagaceae</taxon>
        <taxon>Taibaiella</taxon>
    </lineage>
</organism>
<name>A0A5M6CH40_9BACT</name>
<dbReference type="Proteomes" id="UP000323632">
    <property type="component" value="Unassembled WGS sequence"/>
</dbReference>
<gene>
    <name evidence="1" type="ORF">F0919_14505</name>
</gene>
<dbReference type="RefSeq" id="WP_150033486.1">
    <property type="nucleotide sequence ID" value="NZ_VWSH01000003.1"/>
</dbReference>
<evidence type="ECO:0000313" key="1">
    <source>
        <dbReference type="EMBL" id="KAA5533740.1"/>
    </source>
</evidence>
<keyword evidence="2" id="KW-1185">Reference proteome</keyword>
<accession>A0A5M6CH40</accession>
<comment type="caution">
    <text evidence="1">The sequence shown here is derived from an EMBL/GenBank/DDBJ whole genome shotgun (WGS) entry which is preliminary data.</text>
</comment>
<dbReference type="EMBL" id="VWSH01000003">
    <property type="protein sequence ID" value="KAA5533740.1"/>
    <property type="molecule type" value="Genomic_DNA"/>
</dbReference>
<evidence type="ECO:0000313" key="2">
    <source>
        <dbReference type="Proteomes" id="UP000323632"/>
    </source>
</evidence>
<dbReference type="AlphaFoldDB" id="A0A5M6CH40"/>
<reference evidence="1 2" key="1">
    <citation type="submission" date="2019-09" db="EMBL/GenBank/DDBJ databases">
        <title>Genome sequence and assembly of Taibaiella sp.</title>
        <authorList>
            <person name="Chhetri G."/>
        </authorList>
    </citation>
    <scope>NUCLEOTIDE SEQUENCE [LARGE SCALE GENOMIC DNA]</scope>
    <source>
        <strain evidence="1 2">KVB11</strain>
    </source>
</reference>
<protein>
    <submittedName>
        <fullName evidence="1">Uncharacterized protein</fullName>
    </submittedName>
</protein>
<proteinExistence type="predicted"/>
<sequence>MLVCPESQTSGQQRIEDYGKQGVNIVGRPLEVVGSAAKGTRKGVGLDIPIQKCIKSDIDYLAHPNAIPYFEGINFPGIDKGGIIPGLSNPYLGPSVRFEPFSLPTFHPFIPFGS</sequence>